<dbReference type="AlphaFoldDB" id="I7I7P6"/>
<dbReference type="RefSeq" id="XP_012647102.1">
    <property type="nucleotide sequence ID" value="XM_012791648.1"/>
</dbReference>
<dbReference type="Proteomes" id="UP000002899">
    <property type="component" value="Chromosome I"/>
</dbReference>
<organism evidence="1 2">
    <name type="scientific">Babesia microti (strain RI)</name>
    <dbReference type="NCBI Taxonomy" id="1133968"/>
    <lineage>
        <taxon>Eukaryota</taxon>
        <taxon>Sar</taxon>
        <taxon>Alveolata</taxon>
        <taxon>Apicomplexa</taxon>
        <taxon>Aconoidasida</taxon>
        <taxon>Piroplasmida</taxon>
        <taxon>Babesiidae</taxon>
        <taxon>Babesia</taxon>
    </lineage>
</organism>
<keyword evidence="2" id="KW-1185">Reference proteome</keyword>
<reference evidence="1 2" key="2">
    <citation type="journal article" date="2013" name="PLoS ONE">
        <title>Whole genome mapping and re-organization of the nuclear and mitochondrial genomes of Babesia microti isolates.</title>
        <authorList>
            <person name="Cornillot E."/>
            <person name="Dassouli A."/>
            <person name="Garg A."/>
            <person name="Pachikara N."/>
            <person name="Randazzo S."/>
            <person name="Depoix D."/>
            <person name="Carcy B."/>
            <person name="Delbecq S."/>
            <person name="Frutos R."/>
            <person name="Silva J.C."/>
            <person name="Sutton R."/>
            <person name="Krause P.J."/>
            <person name="Mamoun C.B."/>
        </authorList>
    </citation>
    <scope>NUCLEOTIDE SEQUENCE [LARGE SCALE GENOMIC DNA]</scope>
    <source>
        <strain evidence="1 2">RI</strain>
    </source>
</reference>
<reference evidence="1 2" key="1">
    <citation type="journal article" date="2012" name="Nucleic Acids Res.">
        <title>Sequencing of the smallest Apicomplexan genome from the human pathogen Babesia microti.</title>
        <authorList>
            <person name="Cornillot E."/>
            <person name="Hadj-Kaddour K."/>
            <person name="Dassouli A."/>
            <person name="Noel B."/>
            <person name="Ranwez V."/>
            <person name="Vacherie B."/>
            <person name="Augagneur Y."/>
            <person name="Bres V."/>
            <person name="Duclos A."/>
            <person name="Randazzo S."/>
            <person name="Carcy B."/>
            <person name="Debierre-Grockiego F."/>
            <person name="Delbecq S."/>
            <person name="Moubri-Menage K."/>
            <person name="Shams-Eldin H."/>
            <person name="Usmani-Brown S."/>
            <person name="Bringaud F."/>
            <person name="Wincker P."/>
            <person name="Vivares C.P."/>
            <person name="Schwarz R.T."/>
            <person name="Schetters T.P."/>
            <person name="Krause P.J."/>
            <person name="Gorenflot A."/>
            <person name="Berry V."/>
            <person name="Barbe V."/>
            <person name="Ben Mamoun C."/>
        </authorList>
    </citation>
    <scope>NUCLEOTIDE SEQUENCE [LARGE SCALE GENOMIC DNA]</scope>
    <source>
        <strain evidence="1 2">RI</strain>
    </source>
</reference>
<sequence length="376" mass="43430">MLFALIIFYTNYAQSFKSRINYYDINRDSRPLNALARNGVCVPKDVGLYGNLKAVYHCVYTRDGETKTGEEWETHLLKTKPCVDIVDIPGKPYKRIVFGPPIDTNEMILRGGTPYLTLNLWVPGIKADDIKVIIDYSLDSAPAITKFKSLTNPISCEMLCDKQDQEYYQCASEIDLDTPETENTSNSNESVEIFDEYDGSYNQINEKSNKFNYKCGNESKVKPPLITINCPKNTIVLQWESTIFRSRKSDKSKVKNTRIQRSYRPFTHIDLMNIMCNYTNCTLQFHAPLTHIPPPPSHRKTQLLKVSKDLPLLPIRGHALEQVHGWIYNWKKFGNKYTKKIMDETYNTNEPITPDFGDELSKRELYKFIKSVDEDN</sequence>
<dbReference type="VEuPathDB" id="PiroplasmaDB:BMR1_01G00095"/>
<protein>
    <submittedName>
        <fullName evidence="1">Uncharacterized protein</fullName>
    </submittedName>
</protein>
<dbReference type="KEGG" id="bmic:BMR1_01G00095"/>
<reference evidence="1 2" key="3">
    <citation type="journal article" date="2016" name="Sci. Rep.">
        <title>Genome-wide diversity and gene expression profiling of Babesia microti isolates identify polymorphic genes that mediate host-pathogen interactions.</title>
        <authorList>
            <person name="Silva J.C."/>
            <person name="Cornillot E."/>
            <person name="McCracken C."/>
            <person name="Usmani-Brown S."/>
            <person name="Dwivedi A."/>
            <person name="Ifeonu O.O."/>
            <person name="Crabtree J."/>
            <person name="Gotia H.T."/>
            <person name="Virji A.Z."/>
            <person name="Reynes C."/>
            <person name="Colinge J."/>
            <person name="Kumar V."/>
            <person name="Lawres L."/>
            <person name="Pazzi J.E."/>
            <person name="Pablo J.V."/>
            <person name="Hung C."/>
            <person name="Brancato J."/>
            <person name="Kumari P."/>
            <person name="Orvis J."/>
            <person name="Tretina K."/>
            <person name="Chibucos M."/>
            <person name="Ott S."/>
            <person name="Sadzewicz L."/>
            <person name="Sengamalay N."/>
            <person name="Shetty A.C."/>
            <person name="Su Q."/>
            <person name="Tallon L."/>
            <person name="Fraser C.M."/>
            <person name="Frutos R."/>
            <person name="Molina D.M."/>
            <person name="Krause P.J."/>
            <person name="Ben Mamoun C."/>
        </authorList>
    </citation>
    <scope>NUCLEOTIDE SEQUENCE [LARGE SCALE GENOMIC DNA]</scope>
    <source>
        <strain evidence="1 2">RI</strain>
    </source>
</reference>
<proteinExistence type="predicted"/>
<gene>
    <name evidence="1" type="ORF">BMR1_01G00095</name>
</gene>
<dbReference type="EMBL" id="FO082871">
    <property type="protein sequence ID" value="CCF72493.1"/>
    <property type="molecule type" value="Genomic_DNA"/>
</dbReference>
<dbReference type="GeneID" id="24423101"/>
<name>I7I7P6_BABMR</name>
<evidence type="ECO:0000313" key="2">
    <source>
        <dbReference type="Proteomes" id="UP000002899"/>
    </source>
</evidence>
<dbReference type="OrthoDB" id="360041at2759"/>
<accession>I7I7P6</accession>
<dbReference type="OMA" id="QTGDEWE"/>
<evidence type="ECO:0000313" key="1">
    <source>
        <dbReference type="EMBL" id="CCF72493.1"/>
    </source>
</evidence>